<gene>
    <name evidence="1" type="ORF">BCR44DRAFT_153671</name>
</gene>
<accession>A0A1Y2HNX9</accession>
<organism evidence="1 2">
    <name type="scientific">Catenaria anguillulae PL171</name>
    <dbReference type="NCBI Taxonomy" id="765915"/>
    <lineage>
        <taxon>Eukaryota</taxon>
        <taxon>Fungi</taxon>
        <taxon>Fungi incertae sedis</taxon>
        <taxon>Blastocladiomycota</taxon>
        <taxon>Blastocladiomycetes</taxon>
        <taxon>Blastocladiales</taxon>
        <taxon>Catenariaceae</taxon>
        <taxon>Catenaria</taxon>
    </lineage>
</organism>
<dbReference type="AlphaFoldDB" id="A0A1Y2HNX9"/>
<evidence type="ECO:0000313" key="1">
    <source>
        <dbReference type="EMBL" id="ORZ36249.1"/>
    </source>
</evidence>
<comment type="caution">
    <text evidence="1">The sequence shown here is derived from an EMBL/GenBank/DDBJ whole genome shotgun (WGS) entry which is preliminary data.</text>
</comment>
<feature type="non-terminal residue" evidence="1">
    <location>
        <position position="1"/>
    </location>
</feature>
<feature type="non-terminal residue" evidence="1">
    <location>
        <position position="162"/>
    </location>
</feature>
<proteinExistence type="predicted"/>
<keyword evidence="2" id="KW-1185">Reference proteome</keyword>
<dbReference type="Proteomes" id="UP000193411">
    <property type="component" value="Unassembled WGS sequence"/>
</dbReference>
<dbReference type="EMBL" id="MCFL01000018">
    <property type="protein sequence ID" value="ORZ36249.1"/>
    <property type="molecule type" value="Genomic_DNA"/>
</dbReference>
<sequence length="162" mass="18002">CCREKVAPQYRTFVSFSPLRLTCDSIHVYQGNQACTVILQLNTIHVCNGNGSRPPERPDRFPLPTPAALCRTSFTIQRRYASSVLIVFSSPSPAVAAQAWDSVTSRPPKDLCSARIPVHSPRHGTHLHLLSRRLARGKGIRVQQVRHAHHSPPSRCLQELPG</sequence>
<reference evidence="1 2" key="1">
    <citation type="submission" date="2016-07" db="EMBL/GenBank/DDBJ databases">
        <title>Pervasive Adenine N6-methylation of Active Genes in Fungi.</title>
        <authorList>
            <consortium name="DOE Joint Genome Institute"/>
            <person name="Mondo S.J."/>
            <person name="Dannebaum R.O."/>
            <person name="Kuo R.C."/>
            <person name="Labutti K."/>
            <person name="Haridas S."/>
            <person name="Kuo A."/>
            <person name="Salamov A."/>
            <person name="Ahrendt S.R."/>
            <person name="Lipzen A."/>
            <person name="Sullivan W."/>
            <person name="Andreopoulos W.B."/>
            <person name="Clum A."/>
            <person name="Lindquist E."/>
            <person name="Daum C."/>
            <person name="Ramamoorthy G.K."/>
            <person name="Gryganskyi A."/>
            <person name="Culley D."/>
            <person name="Magnuson J.K."/>
            <person name="James T.Y."/>
            <person name="O'Malley M.A."/>
            <person name="Stajich J.E."/>
            <person name="Spatafora J.W."/>
            <person name="Visel A."/>
            <person name="Grigoriev I.V."/>
        </authorList>
    </citation>
    <scope>NUCLEOTIDE SEQUENCE [LARGE SCALE GENOMIC DNA]</scope>
    <source>
        <strain evidence="1 2">PL171</strain>
    </source>
</reference>
<protein>
    <submittedName>
        <fullName evidence="1">Uncharacterized protein</fullName>
    </submittedName>
</protein>
<name>A0A1Y2HNX9_9FUNG</name>
<evidence type="ECO:0000313" key="2">
    <source>
        <dbReference type="Proteomes" id="UP000193411"/>
    </source>
</evidence>